<comment type="caution">
    <text evidence="2">The sequence shown here is derived from an EMBL/GenBank/DDBJ whole genome shotgun (WGS) entry which is preliminary data.</text>
</comment>
<dbReference type="Proteomes" id="UP001302329">
    <property type="component" value="Unassembled WGS sequence"/>
</dbReference>
<protein>
    <submittedName>
        <fullName evidence="2">Thivi_2564 family membrane protein</fullName>
    </submittedName>
</protein>
<keyword evidence="1" id="KW-0472">Membrane</keyword>
<sequence>MSLVSLIITLIVVGVLLWLINTYIPMDAKIKRILNIVVVVAVVVWLLNLLGLMDSLRGIRVGR</sequence>
<keyword evidence="3" id="KW-1185">Reference proteome</keyword>
<dbReference type="EMBL" id="JAYGHY010000008">
    <property type="protein sequence ID" value="MEA5441787.1"/>
    <property type="molecule type" value="Genomic_DNA"/>
</dbReference>
<name>A0ABU5STE9_9CYAN</name>
<proteinExistence type="predicted"/>
<evidence type="ECO:0000313" key="3">
    <source>
        <dbReference type="Proteomes" id="UP001302329"/>
    </source>
</evidence>
<accession>A0ABU5STE9</accession>
<reference evidence="2 3" key="1">
    <citation type="submission" date="2023-12" db="EMBL/GenBank/DDBJ databases">
        <title>Baltic Sea Cyanobacteria.</title>
        <authorList>
            <person name="Delbaje E."/>
            <person name="Fewer D.P."/>
            <person name="Shishido T.K."/>
        </authorList>
    </citation>
    <scope>NUCLEOTIDE SEQUENCE [LARGE SCALE GENOMIC DNA]</scope>
    <source>
        <strain evidence="2 3">UHCC 0281</strain>
    </source>
</reference>
<keyword evidence="1" id="KW-0812">Transmembrane</keyword>
<keyword evidence="1" id="KW-1133">Transmembrane helix</keyword>
<evidence type="ECO:0000256" key="1">
    <source>
        <dbReference type="SAM" id="Phobius"/>
    </source>
</evidence>
<dbReference type="InterPro" id="IPR049641">
    <property type="entry name" value="THIVI_2564-like"/>
</dbReference>
<dbReference type="NCBIfam" id="NF041949">
    <property type="entry name" value="THIVI_2564_fam"/>
    <property type="match status" value="1"/>
</dbReference>
<dbReference type="RefSeq" id="WP_323355898.1">
    <property type="nucleotide sequence ID" value="NZ_JAYGHY010000008.1"/>
</dbReference>
<feature type="transmembrane region" description="Helical" evidence="1">
    <location>
        <begin position="33"/>
        <end position="53"/>
    </location>
</feature>
<organism evidence="2 3">
    <name type="scientific">Cyanobium gracile UHCC 0281</name>
    <dbReference type="NCBI Taxonomy" id="3110309"/>
    <lineage>
        <taxon>Bacteria</taxon>
        <taxon>Bacillati</taxon>
        <taxon>Cyanobacteriota</taxon>
        <taxon>Cyanophyceae</taxon>
        <taxon>Synechococcales</taxon>
        <taxon>Prochlorococcaceae</taxon>
        <taxon>Cyanobium</taxon>
    </lineage>
</organism>
<evidence type="ECO:0000313" key="2">
    <source>
        <dbReference type="EMBL" id="MEA5441787.1"/>
    </source>
</evidence>
<gene>
    <name evidence="2" type="ORF">VB739_04395</name>
</gene>
<feature type="transmembrane region" description="Helical" evidence="1">
    <location>
        <begin position="6"/>
        <end position="26"/>
    </location>
</feature>